<organism evidence="8 9">
    <name type="scientific">Meganyctiphanes norvegica</name>
    <name type="common">Northern krill</name>
    <name type="synonym">Thysanopoda norvegica</name>
    <dbReference type="NCBI Taxonomy" id="48144"/>
    <lineage>
        <taxon>Eukaryota</taxon>
        <taxon>Metazoa</taxon>
        <taxon>Ecdysozoa</taxon>
        <taxon>Arthropoda</taxon>
        <taxon>Crustacea</taxon>
        <taxon>Multicrustacea</taxon>
        <taxon>Malacostraca</taxon>
        <taxon>Eumalacostraca</taxon>
        <taxon>Eucarida</taxon>
        <taxon>Euphausiacea</taxon>
        <taxon>Euphausiidae</taxon>
        <taxon>Meganyctiphanes</taxon>
    </lineage>
</organism>
<dbReference type="GO" id="GO:0005634">
    <property type="term" value="C:nucleus"/>
    <property type="evidence" value="ECO:0007669"/>
    <property type="project" value="UniProtKB-SubCell"/>
</dbReference>
<evidence type="ECO:0000256" key="5">
    <source>
        <dbReference type="ARBA" id="ARBA00023306"/>
    </source>
</evidence>
<keyword evidence="4" id="KW-0539">Nucleus</keyword>
<comment type="subcellular location">
    <subcellularLocation>
        <location evidence="1">Nucleus</location>
    </subcellularLocation>
</comment>
<evidence type="ECO:0000256" key="1">
    <source>
        <dbReference type="ARBA" id="ARBA00004123"/>
    </source>
</evidence>
<feature type="region of interest" description="Disordered" evidence="6">
    <location>
        <begin position="169"/>
        <end position="257"/>
    </location>
</feature>
<feature type="region of interest" description="Disordered" evidence="6">
    <location>
        <begin position="128"/>
        <end position="148"/>
    </location>
</feature>
<dbReference type="Gene3D" id="4.10.365.10">
    <property type="entry name" value="p27"/>
    <property type="match status" value="1"/>
</dbReference>
<dbReference type="PANTHER" id="PTHR10265:SF45">
    <property type="entry name" value="DACAPO"/>
    <property type="match status" value="1"/>
</dbReference>
<dbReference type="EMBL" id="CAXKWB010084291">
    <property type="protein sequence ID" value="CAL4209011.1"/>
    <property type="molecule type" value="Genomic_DNA"/>
</dbReference>
<evidence type="ECO:0000256" key="6">
    <source>
        <dbReference type="SAM" id="MobiDB-lite"/>
    </source>
</evidence>
<feature type="domain" description="Cyclin-dependent kinase inhibitor" evidence="7">
    <location>
        <begin position="46"/>
        <end position="94"/>
    </location>
</feature>
<evidence type="ECO:0000313" key="9">
    <source>
        <dbReference type="Proteomes" id="UP001497623"/>
    </source>
</evidence>
<protein>
    <recommendedName>
        <fullName evidence="7">Cyclin-dependent kinase inhibitor domain-containing protein</fullName>
    </recommendedName>
</protein>
<evidence type="ECO:0000256" key="4">
    <source>
        <dbReference type="ARBA" id="ARBA00023242"/>
    </source>
</evidence>
<comment type="similarity">
    <text evidence="2">Belongs to the CDI family.</text>
</comment>
<reference evidence="8 9" key="1">
    <citation type="submission" date="2024-05" db="EMBL/GenBank/DDBJ databases">
        <authorList>
            <person name="Wallberg A."/>
        </authorList>
    </citation>
    <scope>NUCLEOTIDE SEQUENCE [LARGE SCALE GENOMIC DNA]</scope>
</reference>
<dbReference type="GO" id="GO:0051726">
    <property type="term" value="P:regulation of cell cycle"/>
    <property type="evidence" value="ECO:0007669"/>
    <property type="project" value="InterPro"/>
</dbReference>
<evidence type="ECO:0000313" key="8">
    <source>
        <dbReference type="EMBL" id="CAL4209011.1"/>
    </source>
</evidence>
<keyword evidence="3" id="KW-0649">Protein kinase inhibitor</keyword>
<gene>
    <name evidence="8" type="ORF">MNOR_LOCUS38192</name>
</gene>
<dbReference type="GO" id="GO:0004861">
    <property type="term" value="F:cyclin-dependent protein serine/threonine kinase inhibitor activity"/>
    <property type="evidence" value="ECO:0007669"/>
    <property type="project" value="InterPro"/>
</dbReference>
<feature type="compositionally biased region" description="Low complexity" evidence="6">
    <location>
        <begin position="129"/>
        <end position="148"/>
    </location>
</feature>
<evidence type="ECO:0000259" key="7">
    <source>
        <dbReference type="Pfam" id="PF02234"/>
    </source>
</evidence>
<proteinExistence type="inferred from homology"/>
<evidence type="ECO:0000256" key="2">
    <source>
        <dbReference type="ARBA" id="ARBA00006726"/>
    </source>
</evidence>
<dbReference type="Proteomes" id="UP001497623">
    <property type="component" value="Unassembled WGS sequence"/>
</dbReference>
<dbReference type="Pfam" id="PF02234">
    <property type="entry name" value="CDI"/>
    <property type="match status" value="1"/>
</dbReference>
<sequence>MRELCYEEIMTTRVAIPNFIIGCRMSEMRRRLLPSPTPEQQSVKRNLFGPIDHEENIKFVQAELSKITKADAERWNFDFSESKPRDGRFKWEAVGASDVPSAYHLPTLTNINQSTTCVVPSFIRNKVETTPPKASQPSSSSSPSTSAAVDEIIDSVALTTTATTTVVIPQPHRSSSTLSSAPSVPATQQACNKVTVESNKSSDNGPKTHLTNKTSEKLQQTSIKDMFKCKKRSLNGSKVDADEQLPTLVKRQRTSQT</sequence>
<name>A0AAV2SJM2_MEGNR</name>
<accession>A0AAV2SJM2</accession>
<dbReference type="PANTHER" id="PTHR10265">
    <property type="entry name" value="CYCLIN-DEPENDENT KINASE INHIBITOR 1"/>
    <property type="match status" value="1"/>
</dbReference>
<dbReference type="InterPro" id="IPR003175">
    <property type="entry name" value="CDI_dom"/>
</dbReference>
<keyword evidence="5" id="KW-0131">Cell cycle</keyword>
<comment type="caution">
    <text evidence="8">The sequence shown here is derived from an EMBL/GenBank/DDBJ whole genome shotgun (WGS) entry which is preliminary data.</text>
</comment>
<feature type="compositionally biased region" description="Polar residues" evidence="6">
    <location>
        <begin position="188"/>
        <end position="223"/>
    </location>
</feature>
<evidence type="ECO:0000256" key="3">
    <source>
        <dbReference type="ARBA" id="ARBA00023013"/>
    </source>
</evidence>
<dbReference type="AlphaFoldDB" id="A0AAV2SJM2"/>
<dbReference type="InterPro" id="IPR044898">
    <property type="entry name" value="CDI_dom_sf"/>
</dbReference>
<feature type="compositionally biased region" description="Low complexity" evidence="6">
    <location>
        <begin position="174"/>
        <end position="187"/>
    </location>
</feature>
<keyword evidence="9" id="KW-1185">Reference proteome</keyword>